<keyword evidence="9" id="KW-0131">Cell cycle</keyword>
<evidence type="ECO:0000256" key="13">
    <source>
        <dbReference type="ARBA" id="ARBA00042858"/>
    </source>
</evidence>
<dbReference type="Gene3D" id="3.30.200.20">
    <property type="entry name" value="Phosphorylase Kinase, domain 1"/>
    <property type="match status" value="1"/>
</dbReference>
<evidence type="ECO:0000256" key="5">
    <source>
        <dbReference type="ARBA" id="ARBA00022741"/>
    </source>
</evidence>
<dbReference type="Pfam" id="PF02984">
    <property type="entry name" value="Cyclin_C"/>
    <property type="match status" value="1"/>
</dbReference>
<dbReference type="InterPro" id="IPR011009">
    <property type="entry name" value="Kinase-like_dom_sf"/>
</dbReference>
<dbReference type="AlphaFoldDB" id="A0A836CHI3"/>
<organism evidence="16 17">
    <name type="scientific">Tribonema minus</name>
    <dbReference type="NCBI Taxonomy" id="303371"/>
    <lineage>
        <taxon>Eukaryota</taxon>
        <taxon>Sar</taxon>
        <taxon>Stramenopiles</taxon>
        <taxon>Ochrophyta</taxon>
        <taxon>PX clade</taxon>
        <taxon>Xanthophyceae</taxon>
        <taxon>Tribonematales</taxon>
        <taxon>Tribonemataceae</taxon>
        <taxon>Tribonema</taxon>
    </lineage>
</organism>
<dbReference type="FunFam" id="1.10.472.10:FF:000001">
    <property type="entry name" value="G2/mitotic-specific cyclin"/>
    <property type="match status" value="1"/>
</dbReference>
<dbReference type="GO" id="GO:0000082">
    <property type="term" value="P:G1/S transition of mitotic cell cycle"/>
    <property type="evidence" value="ECO:0007669"/>
    <property type="project" value="TreeGrafter"/>
</dbReference>
<dbReference type="GO" id="GO:0005524">
    <property type="term" value="F:ATP binding"/>
    <property type="evidence" value="ECO:0007669"/>
    <property type="project" value="UniProtKB-KW"/>
</dbReference>
<comment type="subunit">
    <text evidence="10">May form a complex composed of at least the catalytic subunit CRK2 and a cyclin.</text>
</comment>
<dbReference type="GO" id="GO:0030332">
    <property type="term" value="F:cyclin binding"/>
    <property type="evidence" value="ECO:0007669"/>
    <property type="project" value="TreeGrafter"/>
</dbReference>
<evidence type="ECO:0000256" key="7">
    <source>
        <dbReference type="ARBA" id="ARBA00022840"/>
    </source>
</evidence>
<accession>A0A836CHI3</accession>
<dbReference type="SUPFAM" id="SSF56112">
    <property type="entry name" value="Protein kinase-like (PK-like)"/>
    <property type="match status" value="1"/>
</dbReference>
<evidence type="ECO:0000256" key="2">
    <source>
        <dbReference type="ARBA" id="ARBA00022527"/>
    </source>
</evidence>
<dbReference type="SUPFAM" id="SSF47954">
    <property type="entry name" value="Cyclin-like"/>
    <property type="match status" value="2"/>
</dbReference>
<dbReference type="GO" id="GO:0010468">
    <property type="term" value="P:regulation of gene expression"/>
    <property type="evidence" value="ECO:0007669"/>
    <property type="project" value="TreeGrafter"/>
</dbReference>
<evidence type="ECO:0000256" key="3">
    <source>
        <dbReference type="ARBA" id="ARBA00022618"/>
    </source>
</evidence>
<keyword evidence="2" id="KW-0723">Serine/threonine-protein kinase</keyword>
<protein>
    <recommendedName>
        <fullName evidence="11">Cyclin-dependent kinase 2 homolog</fullName>
        <ecNumber evidence="1">2.7.11.22</ecNumber>
    </recommendedName>
    <alternativeName>
        <fullName evidence="12">Cell division control protein 2 homolog</fullName>
    </alternativeName>
    <alternativeName>
        <fullName evidence="13">cdc2-related kinase 2</fullName>
    </alternativeName>
</protein>
<evidence type="ECO:0000256" key="1">
    <source>
        <dbReference type="ARBA" id="ARBA00012425"/>
    </source>
</evidence>
<dbReference type="EMBL" id="JAFCMP010000180">
    <property type="protein sequence ID" value="KAG5183926.1"/>
    <property type="molecule type" value="Genomic_DNA"/>
</dbReference>
<feature type="non-terminal residue" evidence="16">
    <location>
        <position position="616"/>
    </location>
</feature>
<dbReference type="SMART" id="SM00385">
    <property type="entry name" value="CYCLIN"/>
    <property type="match status" value="1"/>
</dbReference>
<comment type="caution">
    <text evidence="16">The sequence shown here is derived from an EMBL/GenBank/DDBJ whole genome shotgun (WGS) entry which is preliminary data.</text>
</comment>
<dbReference type="InterPro" id="IPR050108">
    <property type="entry name" value="CDK"/>
</dbReference>
<dbReference type="Proteomes" id="UP000664859">
    <property type="component" value="Unassembled WGS sequence"/>
</dbReference>
<dbReference type="GO" id="GO:0005737">
    <property type="term" value="C:cytoplasm"/>
    <property type="evidence" value="ECO:0007669"/>
    <property type="project" value="TreeGrafter"/>
</dbReference>
<feature type="non-terminal residue" evidence="16">
    <location>
        <position position="1"/>
    </location>
</feature>
<dbReference type="GO" id="GO:0007165">
    <property type="term" value="P:signal transduction"/>
    <property type="evidence" value="ECO:0007669"/>
    <property type="project" value="TreeGrafter"/>
</dbReference>
<dbReference type="GO" id="GO:0000307">
    <property type="term" value="C:cyclin-dependent protein kinase holoenzyme complex"/>
    <property type="evidence" value="ECO:0007669"/>
    <property type="project" value="TreeGrafter"/>
</dbReference>
<dbReference type="Gene3D" id="1.10.510.10">
    <property type="entry name" value="Transferase(Phosphotransferase) domain 1"/>
    <property type="match status" value="1"/>
</dbReference>
<dbReference type="PANTHER" id="PTHR24056:SF254">
    <property type="entry name" value="CYCLIN-DEPENDENT KINASE 2"/>
    <property type="match status" value="1"/>
</dbReference>
<dbReference type="InterPro" id="IPR006671">
    <property type="entry name" value="Cyclin_N"/>
</dbReference>
<dbReference type="InterPro" id="IPR013763">
    <property type="entry name" value="Cyclin-like_dom"/>
</dbReference>
<dbReference type="PROSITE" id="PS50011">
    <property type="entry name" value="PROTEIN_KINASE_DOM"/>
    <property type="match status" value="1"/>
</dbReference>
<keyword evidence="4" id="KW-0808">Transferase</keyword>
<reference evidence="16" key="1">
    <citation type="submission" date="2021-02" db="EMBL/GenBank/DDBJ databases">
        <title>First Annotated Genome of the Yellow-green Alga Tribonema minus.</title>
        <authorList>
            <person name="Mahan K.M."/>
        </authorList>
    </citation>
    <scope>NUCLEOTIDE SEQUENCE</scope>
    <source>
        <strain evidence="16">UTEX B ZZ1240</strain>
    </source>
</reference>
<sequence length="616" mass="66925">QVFSFFVNQHGVDEEEVHVAKQVCRRWRDTLGSATLLWRDVPWELPGRGLNWARFECLGKKASGTEGICFRCRDRATGRELALKKARVYPQGEGVPYYMLRELAVLRDLRHPNVSRLRHVSLHDHQLRVFFDFVPQTLHDFINPPAAAAAAAHSSGGGGGDAFSGTAQRPTPVPQRHLQPLLRQLLLAVAACHRRGVLHRNLKPKHVLVRPREGAAAAGGAAGGDALAGAHLLLSDFALVRLASYPRRAYTSEVVTLWYRPPELLMGAEKYTPAVDMWSAGCIFAEMALGRPLFTGISEIDQLFQIFSRLGTPDARAWPDFTALPNYSFAFPHWGLRVSAAAAASAFPTLEPRAVDLLDRMFTYDPARRITAEEALRHPYLIDADVPFSGGSSGGGGAAAVTRPQPGPAHNAAAAGAPARARGVQRGGRAVRAAPASALRPDHRSMLVDWLVEVVDVFEMCQRSAFLAVAHMDRYLARAPVSRKRYQLLGATCLHIASKCEDVAYIGIEDLALCADKVYQPKDVLDMEERVLNALDFQLAIPTPLDFCNLALELSPGLAARRGGRVVHLAQYLAEITLQDAHLAAAPPSAAGAACVVLALALLREAPAWGAGLARV</sequence>
<dbReference type="OrthoDB" id="62452at2759"/>
<evidence type="ECO:0000313" key="16">
    <source>
        <dbReference type="EMBL" id="KAG5183926.1"/>
    </source>
</evidence>
<evidence type="ECO:0000256" key="10">
    <source>
        <dbReference type="ARBA" id="ARBA00038543"/>
    </source>
</evidence>
<evidence type="ECO:0000256" key="12">
    <source>
        <dbReference type="ARBA" id="ARBA00041902"/>
    </source>
</evidence>
<dbReference type="GO" id="GO:0010389">
    <property type="term" value="P:regulation of G2/M transition of mitotic cell cycle"/>
    <property type="evidence" value="ECO:0007669"/>
    <property type="project" value="TreeGrafter"/>
</dbReference>
<evidence type="ECO:0000256" key="9">
    <source>
        <dbReference type="ARBA" id="ARBA00023306"/>
    </source>
</evidence>
<dbReference type="GO" id="GO:0051301">
    <property type="term" value="P:cell division"/>
    <property type="evidence" value="ECO:0007669"/>
    <property type="project" value="UniProtKB-KW"/>
</dbReference>
<evidence type="ECO:0000259" key="15">
    <source>
        <dbReference type="PROSITE" id="PS50011"/>
    </source>
</evidence>
<dbReference type="FunFam" id="1.10.510.10:FF:000624">
    <property type="entry name" value="Mitogen-activated protein kinase"/>
    <property type="match status" value="1"/>
</dbReference>
<evidence type="ECO:0000256" key="11">
    <source>
        <dbReference type="ARBA" id="ARBA00039612"/>
    </source>
</evidence>
<evidence type="ECO:0000256" key="4">
    <source>
        <dbReference type="ARBA" id="ARBA00022679"/>
    </source>
</evidence>
<keyword evidence="5" id="KW-0547">Nucleotide-binding</keyword>
<evidence type="ECO:0000256" key="8">
    <source>
        <dbReference type="ARBA" id="ARBA00023127"/>
    </source>
</evidence>
<keyword evidence="3" id="KW-0132">Cell division</keyword>
<keyword evidence="8" id="KW-0195">Cyclin</keyword>
<dbReference type="PANTHER" id="PTHR24056">
    <property type="entry name" value="CELL DIVISION PROTEIN KINASE"/>
    <property type="match status" value="1"/>
</dbReference>
<dbReference type="GO" id="GO:0004693">
    <property type="term" value="F:cyclin-dependent protein serine/threonine kinase activity"/>
    <property type="evidence" value="ECO:0007669"/>
    <property type="project" value="UniProtKB-EC"/>
</dbReference>
<dbReference type="Gene3D" id="1.10.472.10">
    <property type="entry name" value="Cyclin-like"/>
    <property type="match status" value="2"/>
</dbReference>
<dbReference type="EC" id="2.7.11.22" evidence="1"/>
<dbReference type="InterPro" id="IPR004367">
    <property type="entry name" value="Cyclin_C-dom"/>
</dbReference>
<gene>
    <name evidence="16" type="ORF">JKP88DRAFT_154281</name>
</gene>
<dbReference type="Pfam" id="PF00134">
    <property type="entry name" value="Cyclin_N"/>
    <property type="match status" value="1"/>
</dbReference>
<evidence type="ECO:0000313" key="17">
    <source>
        <dbReference type="Proteomes" id="UP000664859"/>
    </source>
</evidence>
<dbReference type="GO" id="GO:0005634">
    <property type="term" value="C:nucleus"/>
    <property type="evidence" value="ECO:0007669"/>
    <property type="project" value="TreeGrafter"/>
</dbReference>
<name>A0A836CHI3_9STRA</name>
<dbReference type="Pfam" id="PF00069">
    <property type="entry name" value="Pkinase"/>
    <property type="match status" value="1"/>
</dbReference>
<keyword evidence="17" id="KW-1185">Reference proteome</keyword>
<evidence type="ECO:0000256" key="14">
    <source>
        <dbReference type="SAM" id="MobiDB-lite"/>
    </source>
</evidence>
<evidence type="ECO:0000256" key="6">
    <source>
        <dbReference type="ARBA" id="ARBA00022777"/>
    </source>
</evidence>
<dbReference type="InterPro" id="IPR036915">
    <property type="entry name" value="Cyclin-like_sf"/>
</dbReference>
<keyword evidence="6 16" id="KW-0418">Kinase</keyword>
<feature type="domain" description="Protein kinase" evidence="15">
    <location>
        <begin position="55"/>
        <end position="381"/>
    </location>
</feature>
<proteinExistence type="predicted"/>
<dbReference type="InterPro" id="IPR000719">
    <property type="entry name" value="Prot_kinase_dom"/>
</dbReference>
<keyword evidence="7" id="KW-0067">ATP-binding</keyword>
<feature type="region of interest" description="Disordered" evidence="14">
    <location>
        <begin position="152"/>
        <end position="173"/>
    </location>
</feature>